<evidence type="ECO:0000313" key="2">
    <source>
        <dbReference type="Proteomes" id="UP000231791"/>
    </source>
</evidence>
<dbReference type="Proteomes" id="UP000231791">
    <property type="component" value="Chromosome"/>
</dbReference>
<evidence type="ECO:0000313" key="1">
    <source>
        <dbReference type="EMBL" id="ATZ25112.1"/>
    </source>
</evidence>
<sequence>MTPRLEAMAVTLGAVAWVCCVACIVARGWSA</sequence>
<proteinExistence type="predicted"/>
<organism evidence="1 2">
    <name type="scientific">Streptomyces lavendulae subsp. lavendulae</name>
    <dbReference type="NCBI Taxonomy" id="58340"/>
    <lineage>
        <taxon>Bacteria</taxon>
        <taxon>Bacillati</taxon>
        <taxon>Actinomycetota</taxon>
        <taxon>Actinomycetes</taxon>
        <taxon>Kitasatosporales</taxon>
        <taxon>Streptomycetaceae</taxon>
        <taxon>Streptomyces</taxon>
    </lineage>
</organism>
<reference evidence="1 2" key="1">
    <citation type="submission" date="2017-11" db="EMBL/GenBank/DDBJ databases">
        <title>Complete genome sequence of Streptomyces lavendulae subsp. lavendulae CCM 3239 (formerly 'Streptomyces aureofaciens CCM 3239'), the producer of the angucycline-type antibiotic auricin.</title>
        <authorList>
            <person name="Busche T."/>
            <person name="Novakova R."/>
            <person name="Al'Dilaimi A."/>
            <person name="Homerova D."/>
            <person name="Feckova L."/>
            <person name="Rezuchova B."/>
            <person name="Mingyar E."/>
            <person name="Csolleiova D."/>
            <person name="Bekeova C."/>
            <person name="Winkler A."/>
            <person name="Sevcikova B."/>
            <person name="Kalinowski J."/>
            <person name="Kormanec J."/>
            <person name="Ruckert C."/>
        </authorList>
    </citation>
    <scope>NUCLEOTIDE SEQUENCE [LARGE SCALE GENOMIC DNA]</scope>
    <source>
        <strain evidence="1 2">CCM 3239</strain>
    </source>
</reference>
<dbReference type="EMBL" id="CP024985">
    <property type="protein sequence ID" value="ATZ25112.1"/>
    <property type="molecule type" value="Genomic_DNA"/>
</dbReference>
<dbReference type="KEGG" id="slx:SLAV_16310"/>
<accession>A0A2K8PED9</accession>
<keyword evidence="2" id="KW-1185">Reference proteome</keyword>
<dbReference type="AlphaFoldDB" id="A0A2K8PED9"/>
<name>A0A2K8PED9_STRLA</name>
<protein>
    <submittedName>
        <fullName evidence="1">Uncharacterized protein</fullName>
    </submittedName>
</protein>
<gene>
    <name evidence="1" type="ORF">SLAV_16310</name>
</gene>